<dbReference type="InterPro" id="IPR030184">
    <property type="entry name" value="WAT1-related"/>
</dbReference>
<sequence>MANIWKVAKLPILLMVVAQVANSWAYVLYKLAVNDGMSQRVVVAYRYIFPTAFISPLAYILERKTRTKMTKTILFQSFLCGLFGYGFFFKVRLFEVK</sequence>
<evidence type="ECO:0000256" key="4">
    <source>
        <dbReference type="SAM" id="Phobius"/>
    </source>
</evidence>
<organism evidence="5 6">
    <name type="scientific">Stylosanthes scabra</name>
    <dbReference type="NCBI Taxonomy" id="79078"/>
    <lineage>
        <taxon>Eukaryota</taxon>
        <taxon>Viridiplantae</taxon>
        <taxon>Streptophyta</taxon>
        <taxon>Embryophyta</taxon>
        <taxon>Tracheophyta</taxon>
        <taxon>Spermatophyta</taxon>
        <taxon>Magnoliopsida</taxon>
        <taxon>eudicotyledons</taxon>
        <taxon>Gunneridae</taxon>
        <taxon>Pentapetalae</taxon>
        <taxon>rosids</taxon>
        <taxon>fabids</taxon>
        <taxon>Fabales</taxon>
        <taxon>Fabaceae</taxon>
        <taxon>Papilionoideae</taxon>
        <taxon>50 kb inversion clade</taxon>
        <taxon>dalbergioids sensu lato</taxon>
        <taxon>Dalbergieae</taxon>
        <taxon>Pterocarpus clade</taxon>
        <taxon>Stylosanthes</taxon>
    </lineage>
</organism>
<dbReference type="EMBL" id="JASCZI010212107">
    <property type="protein sequence ID" value="MED6198369.1"/>
    <property type="molecule type" value="Genomic_DNA"/>
</dbReference>
<name>A0ABU6XMT7_9FABA</name>
<evidence type="ECO:0000313" key="5">
    <source>
        <dbReference type="EMBL" id="MED6198369.1"/>
    </source>
</evidence>
<keyword evidence="6" id="KW-1185">Reference proteome</keyword>
<dbReference type="Proteomes" id="UP001341840">
    <property type="component" value="Unassembled WGS sequence"/>
</dbReference>
<keyword evidence="2 4" id="KW-1133">Transmembrane helix</keyword>
<dbReference type="PANTHER" id="PTHR31218">
    <property type="entry name" value="WAT1-RELATED PROTEIN"/>
    <property type="match status" value="1"/>
</dbReference>
<keyword evidence="3 4" id="KW-0472">Membrane</keyword>
<feature type="transmembrane region" description="Helical" evidence="4">
    <location>
        <begin position="12"/>
        <end position="32"/>
    </location>
</feature>
<evidence type="ECO:0000256" key="3">
    <source>
        <dbReference type="ARBA" id="ARBA00023136"/>
    </source>
</evidence>
<protein>
    <recommendedName>
        <fullName evidence="7">WAT1-related protein</fullName>
    </recommendedName>
</protein>
<feature type="transmembrane region" description="Helical" evidence="4">
    <location>
        <begin position="44"/>
        <end position="61"/>
    </location>
</feature>
<proteinExistence type="predicted"/>
<reference evidence="5 6" key="1">
    <citation type="journal article" date="2023" name="Plants (Basel)">
        <title>Bridging the Gap: Combining Genomics and Transcriptomics Approaches to Understand Stylosanthes scabra, an Orphan Legume from the Brazilian Caatinga.</title>
        <authorList>
            <person name="Ferreira-Neto J.R.C."/>
            <person name="da Silva M.D."/>
            <person name="Binneck E."/>
            <person name="de Melo N.F."/>
            <person name="da Silva R.H."/>
            <person name="de Melo A.L.T.M."/>
            <person name="Pandolfi V."/>
            <person name="Bustamante F.O."/>
            <person name="Brasileiro-Vidal A.C."/>
            <person name="Benko-Iseppon A.M."/>
        </authorList>
    </citation>
    <scope>NUCLEOTIDE SEQUENCE [LARGE SCALE GENOMIC DNA]</scope>
    <source>
        <tissue evidence="5">Leaves</tissue>
    </source>
</reference>
<evidence type="ECO:0008006" key="7">
    <source>
        <dbReference type="Google" id="ProtNLM"/>
    </source>
</evidence>
<evidence type="ECO:0000313" key="6">
    <source>
        <dbReference type="Proteomes" id="UP001341840"/>
    </source>
</evidence>
<evidence type="ECO:0000256" key="2">
    <source>
        <dbReference type="ARBA" id="ARBA00022989"/>
    </source>
</evidence>
<evidence type="ECO:0000256" key="1">
    <source>
        <dbReference type="ARBA" id="ARBA00022692"/>
    </source>
</evidence>
<comment type="caution">
    <text evidence="5">The sequence shown here is derived from an EMBL/GenBank/DDBJ whole genome shotgun (WGS) entry which is preliminary data.</text>
</comment>
<accession>A0ABU6XMT7</accession>
<keyword evidence="1 4" id="KW-0812">Transmembrane</keyword>
<feature type="transmembrane region" description="Helical" evidence="4">
    <location>
        <begin position="73"/>
        <end position="91"/>
    </location>
</feature>
<gene>
    <name evidence="5" type="ORF">PIB30_065711</name>
</gene>